<protein>
    <submittedName>
        <fullName evidence="1">Uncharacterized protein</fullName>
    </submittedName>
</protein>
<accession>S5NNZ6</accession>
<name>S5NNZ6_SALBN</name>
<geneLocation type="plasmid" evidence="1 2">
    <name>RM1</name>
</geneLocation>
<keyword evidence="1" id="KW-0614">Plasmid</keyword>
<dbReference type="Proteomes" id="UP000015042">
    <property type="component" value="Plasmid RM1"/>
</dbReference>
<organism evidence="1 2">
    <name type="scientific">Salmonella bongori N268-08</name>
    <dbReference type="NCBI Taxonomy" id="1197719"/>
    <lineage>
        <taxon>Bacteria</taxon>
        <taxon>Pseudomonadati</taxon>
        <taxon>Pseudomonadota</taxon>
        <taxon>Gammaproteobacteria</taxon>
        <taxon>Enterobacterales</taxon>
        <taxon>Enterobacteriaceae</taxon>
        <taxon>Salmonella</taxon>
    </lineage>
</organism>
<dbReference type="HOGENOM" id="CLU_2939047_0_0_6"/>
<sequence>MDTLNPDCPEQPVLYYKKKRFNLANTGKPLKHCASRTKKCVRDCLICLHQPKHTLQKYRT</sequence>
<reference evidence="1 2" key="1">
    <citation type="submission" date="2013-07" db="EMBL/GenBank/DDBJ databases">
        <title>Genome sequence of Salmonella bongori N268-08 - a rare clinical isolate.</title>
        <authorList>
            <person name="Marti R."/>
            <person name="Hagens S."/>
            <person name="Loessner M.J."/>
            <person name="Klumpp J."/>
        </authorList>
    </citation>
    <scope>NUCLEOTIDE SEQUENCE [LARGE SCALE GENOMIC DNA]</scope>
    <source>
        <strain evidence="1 2">N268-08</strain>
        <plasmid evidence="2">Plasmid RM1</plasmid>
    </source>
</reference>
<dbReference type="EMBL" id="CP006609">
    <property type="protein sequence ID" value="AGR61942.1"/>
    <property type="molecule type" value="Genomic_DNA"/>
</dbReference>
<gene>
    <name evidence="1" type="ORF">A464_plas0118</name>
</gene>
<evidence type="ECO:0000313" key="1">
    <source>
        <dbReference type="EMBL" id="AGR61942.1"/>
    </source>
</evidence>
<dbReference type="KEGG" id="sbz:A464_plas0118"/>
<dbReference type="AlphaFoldDB" id="S5NNZ6"/>
<proteinExistence type="predicted"/>
<evidence type="ECO:0000313" key="2">
    <source>
        <dbReference type="Proteomes" id="UP000015042"/>
    </source>
</evidence>